<accession>A0A1H3BF38</accession>
<protein>
    <submittedName>
        <fullName evidence="2">Nitrogen fixation protein FixH</fullName>
    </submittedName>
</protein>
<dbReference type="RefSeq" id="WP_074636934.1">
    <property type="nucleotide sequence ID" value="NZ_CP160851.1"/>
</dbReference>
<evidence type="ECO:0000313" key="3">
    <source>
        <dbReference type="Proteomes" id="UP000183076"/>
    </source>
</evidence>
<dbReference type="Proteomes" id="UP000183076">
    <property type="component" value="Unassembled WGS sequence"/>
</dbReference>
<dbReference type="Pfam" id="PF05751">
    <property type="entry name" value="FixH"/>
    <property type="match status" value="1"/>
</dbReference>
<dbReference type="STRING" id="60137.SAMN04488041_106158"/>
<evidence type="ECO:0000256" key="1">
    <source>
        <dbReference type="SAM" id="Phobius"/>
    </source>
</evidence>
<feature type="transmembrane region" description="Helical" evidence="1">
    <location>
        <begin position="12"/>
        <end position="35"/>
    </location>
</feature>
<dbReference type="AlphaFoldDB" id="A0A1H3BF38"/>
<dbReference type="GeneID" id="94022744"/>
<keyword evidence="1" id="KW-0472">Membrane</keyword>
<sequence>MSVVQTERPLTGWHVLAMFIGGFSIIISVNLALAFNAVRTFPGKETESSYVASQNFDTDRAAQEALGWTVRTELTDTTLRLSVTDGGNRVVRPEIIFATLGRATTVADDIAPAFSWDGSAWVAPVTSGPGNWNLRIEMRAADGTLFRRRIPLRGLR</sequence>
<keyword evidence="1" id="KW-0812">Transmembrane</keyword>
<name>A0A1H3BF38_9RHOB</name>
<reference evidence="3" key="1">
    <citation type="submission" date="2016-10" db="EMBL/GenBank/DDBJ databases">
        <authorList>
            <person name="Varghese N."/>
            <person name="Submissions S."/>
        </authorList>
    </citation>
    <scope>NUCLEOTIDE SEQUENCE [LARGE SCALE GENOMIC DNA]</scope>
    <source>
        <strain evidence="3">DSM 10014</strain>
    </source>
</reference>
<organism evidence="2 3">
    <name type="scientific">Sulfitobacter pontiacus</name>
    <dbReference type="NCBI Taxonomy" id="60137"/>
    <lineage>
        <taxon>Bacteria</taxon>
        <taxon>Pseudomonadati</taxon>
        <taxon>Pseudomonadota</taxon>
        <taxon>Alphaproteobacteria</taxon>
        <taxon>Rhodobacterales</taxon>
        <taxon>Roseobacteraceae</taxon>
        <taxon>Sulfitobacter</taxon>
    </lineage>
</organism>
<evidence type="ECO:0000313" key="2">
    <source>
        <dbReference type="EMBL" id="SDX40318.1"/>
    </source>
</evidence>
<keyword evidence="1" id="KW-1133">Transmembrane helix</keyword>
<gene>
    <name evidence="2" type="ORF">SAMN04488041_106158</name>
</gene>
<dbReference type="InterPro" id="IPR008620">
    <property type="entry name" value="FixH"/>
</dbReference>
<dbReference type="EMBL" id="FNNB01000006">
    <property type="protein sequence ID" value="SDX40318.1"/>
    <property type="molecule type" value="Genomic_DNA"/>
</dbReference>
<proteinExistence type="predicted"/>